<feature type="compositionally biased region" description="Polar residues" evidence="1">
    <location>
        <begin position="113"/>
        <end position="134"/>
    </location>
</feature>
<protein>
    <submittedName>
        <fullName evidence="2">Uncharacterized protein</fullName>
    </submittedName>
</protein>
<feature type="region of interest" description="Disordered" evidence="1">
    <location>
        <begin position="44"/>
        <end position="148"/>
    </location>
</feature>
<organism evidence="2 3">
    <name type="scientific">Seminavis robusta</name>
    <dbReference type="NCBI Taxonomy" id="568900"/>
    <lineage>
        <taxon>Eukaryota</taxon>
        <taxon>Sar</taxon>
        <taxon>Stramenopiles</taxon>
        <taxon>Ochrophyta</taxon>
        <taxon>Bacillariophyta</taxon>
        <taxon>Bacillariophyceae</taxon>
        <taxon>Bacillariophycidae</taxon>
        <taxon>Naviculales</taxon>
        <taxon>Naviculaceae</taxon>
        <taxon>Seminavis</taxon>
    </lineage>
</organism>
<feature type="compositionally biased region" description="Polar residues" evidence="1">
    <location>
        <begin position="50"/>
        <end position="69"/>
    </location>
</feature>
<feature type="compositionally biased region" description="Low complexity" evidence="1">
    <location>
        <begin position="99"/>
        <end position="112"/>
    </location>
</feature>
<dbReference type="OrthoDB" id="46645at2759"/>
<evidence type="ECO:0000313" key="3">
    <source>
        <dbReference type="Proteomes" id="UP001153069"/>
    </source>
</evidence>
<evidence type="ECO:0000256" key="1">
    <source>
        <dbReference type="SAM" id="MobiDB-lite"/>
    </source>
</evidence>
<sequence length="236" mass="26404">MALPEIKDMKLREMRTELEGYGISTRSFLEKREFLDALKKARDEGMTPINGRSNDNPQAQQEKSANGYYQGSAGYAQSAKYSTESSNGQTYKRATRNGASAQQTKTTTTNNSHSNGAEQQQQRNGSTDKTSSSSRKQRLQQELEKAKTMRVGELRQQLKEMGINTKAFFEKSEFVRAYAEAIVDGKGGASGSSQQQQQQQEPFDPEYRDVVLQKFDAEAQKGYLLAGTIIDIDLKQ</sequence>
<reference evidence="2" key="1">
    <citation type="submission" date="2020-06" db="EMBL/GenBank/DDBJ databases">
        <authorList>
            <consortium name="Plant Systems Biology data submission"/>
        </authorList>
    </citation>
    <scope>NUCLEOTIDE SEQUENCE</scope>
    <source>
        <strain evidence="2">D6</strain>
    </source>
</reference>
<keyword evidence="3" id="KW-1185">Reference proteome</keyword>
<feature type="compositionally biased region" description="Polar residues" evidence="1">
    <location>
        <begin position="79"/>
        <end position="92"/>
    </location>
</feature>
<dbReference type="Proteomes" id="UP001153069">
    <property type="component" value="Unassembled WGS sequence"/>
</dbReference>
<feature type="region of interest" description="Disordered" evidence="1">
    <location>
        <begin position="185"/>
        <end position="205"/>
    </location>
</feature>
<comment type="caution">
    <text evidence="2">The sequence shown here is derived from an EMBL/GenBank/DDBJ whole genome shotgun (WGS) entry which is preliminary data.</text>
</comment>
<proteinExistence type="predicted"/>
<gene>
    <name evidence="2" type="ORF">SEMRO_1822_G299820.1</name>
</gene>
<dbReference type="AlphaFoldDB" id="A0A9N8ESJ8"/>
<feature type="compositionally biased region" description="Basic and acidic residues" evidence="1">
    <location>
        <begin position="139"/>
        <end position="148"/>
    </location>
</feature>
<accession>A0A9N8ESJ8</accession>
<dbReference type="EMBL" id="CAICTM010001820">
    <property type="protein sequence ID" value="CAB9526397.1"/>
    <property type="molecule type" value="Genomic_DNA"/>
</dbReference>
<evidence type="ECO:0000313" key="2">
    <source>
        <dbReference type="EMBL" id="CAB9526397.1"/>
    </source>
</evidence>
<name>A0A9N8ESJ8_9STRA</name>